<sequence>MAGDLLRSARRFRAVFDAALSFVYLLGASLAFPNGLVIPLLSDFLEHASGDSEAQKQEGELRAFGCLSERLKTFFPRLPKTVLQARRTQRRKRLAGRSDRSSNDLTLHHPRRKPEFRPAPE</sequence>
<evidence type="ECO:0000256" key="2">
    <source>
        <dbReference type="SAM" id="Phobius"/>
    </source>
</evidence>
<dbReference type="EMBL" id="JDSS02000016">
    <property type="protein sequence ID" value="KFB69295.1"/>
    <property type="molecule type" value="Genomic_DNA"/>
</dbReference>
<gene>
    <name evidence="3" type="ORF">CAPSK01_001041</name>
</gene>
<feature type="region of interest" description="Disordered" evidence="1">
    <location>
        <begin position="84"/>
        <end position="121"/>
    </location>
</feature>
<reference evidence="3 4" key="1">
    <citation type="submission" date="2014-07" db="EMBL/GenBank/DDBJ databases">
        <title>Expanding our view of genomic diversity in Candidatus Accumulibacter clades.</title>
        <authorList>
            <person name="Skennerton C.T."/>
            <person name="Barr J.J."/>
            <person name="Slater F.R."/>
            <person name="Bond P.L."/>
            <person name="Tyson G.W."/>
        </authorList>
    </citation>
    <scope>NUCLEOTIDE SEQUENCE [LARGE SCALE GENOMIC DNA]</scope>
    <source>
        <strain evidence="4">SK-01</strain>
    </source>
</reference>
<dbReference type="Proteomes" id="UP000019812">
    <property type="component" value="Unassembled WGS sequence"/>
</dbReference>
<accession>A0A084Y3K1</accession>
<comment type="caution">
    <text evidence="3">The sequence shown here is derived from an EMBL/GenBank/DDBJ whole genome shotgun (WGS) entry which is preliminary data.</text>
</comment>
<protein>
    <submittedName>
        <fullName evidence="3">Uncharacterized protein</fullName>
    </submittedName>
</protein>
<keyword evidence="2" id="KW-0472">Membrane</keyword>
<name>A0A084Y3K1_9PROT</name>
<organism evidence="3 4">
    <name type="scientific">Candidatus Accumulibacter vicinus</name>
    <dbReference type="NCBI Taxonomy" id="2954382"/>
    <lineage>
        <taxon>Bacteria</taxon>
        <taxon>Pseudomonadati</taxon>
        <taxon>Pseudomonadota</taxon>
        <taxon>Betaproteobacteria</taxon>
        <taxon>Candidatus Accumulibacter</taxon>
    </lineage>
</organism>
<evidence type="ECO:0000313" key="3">
    <source>
        <dbReference type="EMBL" id="KFB69295.1"/>
    </source>
</evidence>
<keyword evidence="2" id="KW-1133">Transmembrane helix</keyword>
<feature type="transmembrane region" description="Helical" evidence="2">
    <location>
        <begin position="12"/>
        <end position="32"/>
    </location>
</feature>
<evidence type="ECO:0000256" key="1">
    <source>
        <dbReference type="SAM" id="MobiDB-lite"/>
    </source>
</evidence>
<dbReference type="AlphaFoldDB" id="A0A084Y3K1"/>
<keyword evidence="2" id="KW-0812">Transmembrane</keyword>
<evidence type="ECO:0000313" key="4">
    <source>
        <dbReference type="Proteomes" id="UP000019812"/>
    </source>
</evidence>
<proteinExistence type="predicted"/>